<protein>
    <recommendedName>
        <fullName evidence="3">Transcriptional regulator, AbiEi antitoxin, Type IV TA system</fullName>
    </recommendedName>
</protein>
<name>A0A975S7G8_9MICC</name>
<evidence type="ECO:0008006" key="3">
    <source>
        <dbReference type="Google" id="ProtNLM"/>
    </source>
</evidence>
<organism evidence="1 2">
    <name type="scientific">Arthrobacter sunyaminii</name>
    <dbReference type="NCBI Taxonomy" id="2816859"/>
    <lineage>
        <taxon>Bacteria</taxon>
        <taxon>Bacillati</taxon>
        <taxon>Actinomycetota</taxon>
        <taxon>Actinomycetes</taxon>
        <taxon>Micrococcales</taxon>
        <taxon>Micrococcaceae</taxon>
        <taxon>Arthrobacter</taxon>
    </lineage>
</organism>
<gene>
    <name evidence="1" type="ORF">KG104_05660</name>
</gene>
<reference evidence="1" key="1">
    <citation type="submission" date="2021-06" db="EMBL/GenBank/DDBJ databases">
        <title>Novel species in genus Arthrobacter.</title>
        <authorList>
            <person name="Zhang G."/>
        </authorList>
    </citation>
    <scope>NUCLEOTIDE SEQUENCE</scope>
    <source>
        <strain evidence="1">Zg-ZUI122</strain>
    </source>
</reference>
<evidence type="ECO:0000313" key="1">
    <source>
        <dbReference type="EMBL" id="QWQ37245.1"/>
    </source>
</evidence>
<dbReference type="KEGG" id="asun:KG104_05660"/>
<dbReference type="EMBL" id="CP076456">
    <property type="protein sequence ID" value="QWQ37245.1"/>
    <property type="molecule type" value="Genomic_DNA"/>
</dbReference>
<proteinExistence type="predicted"/>
<dbReference type="RefSeq" id="WP_207347530.1">
    <property type="nucleotide sequence ID" value="NZ_CP076456.1"/>
</dbReference>
<dbReference type="Proteomes" id="UP000680588">
    <property type="component" value="Chromosome"/>
</dbReference>
<dbReference type="AlphaFoldDB" id="A0A975S7G8"/>
<keyword evidence="2" id="KW-1185">Reference proteome</keyword>
<sequence length="324" mass="36127">MDPEFLYAADADRDGSGRRSLARRCQAGELVRVRAGVYVEAAQWQKMPQWDRDRASITAAVDQAQAPRILIQQSAAVIWGLPVVGRTSEILLLAPGTSHGRRRGSLRWTPRRLLEPTTTRDGLTLTSRAQTVLDMAARLRFERAVPAMDHVLRPDAARSLPALEKDALLILCENLPDEAKRTRARRVISFADSRSESPGESYSRAVLHLYGFPPPDLQYEFRSAGGQFIGRTDFFWKDYALVGEFDGAVKYGTAGSSRSPGASQQVGTASREALILEKRREDAIRATGVGFVRWSWADLIKPRNDPDGLMSMLLRAGLPRQRRR</sequence>
<evidence type="ECO:0000313" key="2">
    <source>
        <dbReference type="Proteomes" id="UP000680588"/>
    </source>
</evidence>
<accession>A0A975S7G8</accession>